<dbReference type="EMBL" id="RDQH01000334">
    <property type="protein sequence ID" value="RXH91639.1"/>
    <property type="molecule type" value="Genomic_DNA"/>
</dbReference>
<keyword evidence="2 7" id="KW-0812">Transmembrane</keyword>
<keyword evidence="4 7" id="KW-1133">Transmembrane helix</keyword>
<evidence type="ECO:0000256" key="3">
    <source>
        <dbReference type="ARBA" id="ARBA00022729"/>
    </source>
</evidence>
<evidence type="ECO:0000256" key="7">
    <source>
        <dbReference type="SAM" id="Phobius"/>
    </source>
</evidence>
<sequence>MIKVSFLSIAKPENVLISPDGAFTAGFHQVGNNSCCSAIWFSEPSPSDHRQNRTVVWTANINHPVNGKRSKLPVLKTGAYWPDPSRVSWDNARSTYNNTRTAMLDSLGSFVSSDNSTFESTDYGVRLQRRLRIDIDGNVRLYSRERAGEKWVVSREAISDPCTVHGICGANRVQLRTVLVGNAHGWFQACCLLVIFFPSCLLVFSTRTRLGSTQTHVI</sequence>
<keyword evidence="5 7" id="KW-0472">Membrane</keyword>
<reference evidence="8 9" key="1">
    <citation type="submission" date="2018-10" db="EMBL/GenBank/DDBJ databases">
        <title>A high-quality apple genome assembly.</title>
        <authorList>
            <person name="Hu J."/>
        </authorList>
    </citation>
    <scope>NUCLEOTIDE SEQUENCE [LARGE SCALE GENOMIC DNA]</scope>
    <source>
        <strain evidence="9">cv. HFTH1</strain>
        <tissue evidence="8">Young leaf</tissue>
    </source>
</reference>
<dbReference type="GO" id="GO:0016020">
    <property type="term" value="C:membrane"/>
    <property type="evidence" value="ECO:0007669"/>
    <property type="project" value="UniProtKB-SubCell"/>
</dbReference>
<evidence type="ECO:0000256" key="5">
    <source>
        <dbReference type="ARBA" id="ARBA00023136"/>
    </source>
</evidence>
<evidence type="ECO:0008006" key="10">
    <source>
        <dbReference type="Google" id="ProtNLM"/>
    </source>
</evidence>
<gene>
    <name evidence="8" type="ORF">DVH24_020662</name>
</gene>
<evidence type="ECO:0000256" key="1">
    <source>
        <dbReference type="ARBA" id="ARBA00004167"/>
    </source>
</evidence>
<dbReference type="PANTHER" id="PTHR47974:SF3">
    <property type="entry name" value="RECEPTOR-LIKE SERINE_THREONINE-PROTEIN KINASE"/>
    <property type="match status" value="1"/>
</dbReference>
<keyword evidence="6" id="KW-1015">Disulfide bond</keyword>
<dbReference type="Proteomes" id="UP000290289">
    <property type="component" value="Chromosome 8"/>
</dbReference>
<evidence type="ECO:0000313" key="9">
    <source>
        <dbReference type="Proteomes" id="UP000290289"/>
    </source>
</evidence>
<evidence type="ECO:0000256" key="6">
    <source>
        <dbReference type="ARBA" id="ARBA00023157"/>
    </source>
</evidence>
<name>A0A498J783_MALDO</name>
<organism evidence="8 9">
    <name type="scientific">Malus domestica</name>
    <name type="common">Apple</name>
    <name type="synonym">Pyrus malus</name>
    <dbReference type="NCBI Taxonomy" id="3750"/>
    <lineage>
        <taxon>Eukaryota</taxon>
        <taxon>Viridiplantae</taxon>
        <taxon>Streptophyta</taxon>
        <taxon>Embryophyta</taxon>
        <taxon>Tracheophyta</taxon>
        <taxon>Spermatophyta</taxon>
        <taxon>Magnoliopsida</taxon>
        <taxon>eudicotyledons</taxon>
        <taxon>Gunneridae</taxon>
        <taxon>Pentapetalae</taxon>
        <taxon>rosids</taxon>
        <taxon>fabids</taxon>
        <taxon>Rosales</taxon>
        <taxon>Rosaceae</taxon>
        <taxon>Amygdaloideae</taxon>
        <taxon>Maleae</taxon>
        <taxon>Malus</taxon>
    </lineage>
</organism>
<evidence type="ECO:0000313" key="8">
    <source>
        <dbReference type="EMBL" id="RXH91639.1"/>
    </source>
</evidence>
<evidence type="ECO:0000256" key="2">
    <source>
        <dbReference type="ARBA" id="ARBA00022692"/>
    </source>
</evidence>
<keyword evidence="9" id="KW-1185">Reference proteome</keyword>
<comment type="subcellular location">
    <subcellularLocation>
        <location evidence="1">Membrane</location>
        <topology evidence="1">Single-pass membrane protein</topology>
    </subcellularLocation>
</comment>
<dbReference type="InterPro" id="IPR036426">
    <property type="entry name" value="Bulb-type_lectin_dom_sf"/>
</dbReference>
<feature type="transmembrane region" description="Helical" evidence="7">
    <location>
        <begin position="185"/>
        <end position="204"/>
    </location>
</feature>
<dbReference type="PANTHER" id="PTHR47974">
    <property type="entry name" value="OS07G0415500 PROTEIN"/>
    <property type="match status" value="1"/>
</dbReference>
<comment type="caution">
    <text evidence="8">The sequence shown here is derived from an EMBL/GenBank/DDBJ whole genome shotgun (WGS) entry which is preliminary data.</text>
</comment>
<dbReference type="SUPFAM" id="SSF51110">
    <property type="entry name" value="alpha-D-mannose-specific plant lectins"/>
    <property type="match status" value="1"/>
</dbReference>
<keyword evidence="3" id="KW-0732">Signal</keyword>
<proteinExistence type="predicted"/>
<accession>A0A498J783</accession>
<protein>
    <recommendedName>
        <fullName evidence="10">Bulb-type lectin domain-containing protein</fullName>
    </recommendedName>
</protein>
<dbReference type="AlphaFoldDB" id="A0A498J783"/>
<evidence type="ECO:0000256" key="4">
    <source>
        <dbReference type="ARBA" id="ARBA00022989"/>
    </source>
</evidence>